<name>A0A507CDC8_9FUNG</name>
<keyword evidence="4 6" id="KW-0472">Membrane</keyword>
<keyword evidence="3 6" id="KW-1133">Transmembrane helix</keyword>
<feature type="transmembrane region" description="Helical" evidence="6">
    <location>
        <begin position="282"/>
        <end position="302"/>
    </location>
</feature>
<organism evidence="7 8">
    <name type="scientific">Synchytrium microbalum</name>
    <dbReference type="NCBI Taxonomy" id="1806994"/>
    <lineage>
        <taxon>Eukaryota</taxon>
        <taxon>Fungi</taxon>
        <taxon>Fungi incertae sedis</taxon>
        <taxon>Chytridiomycota</taxon>
        <taxon>Chytridiomycota incertae sedis</taxon>
        <taxon>Chytridiomycetes</taxon>
        <taxon>Synchytriales</taxon>
        <taxon>Synchytriaceae</taxon>
        <taxon>Synchytrium</taxon>
    </lineage>
</organism>
<dbReference type="GeneID" id="42001659"/>
<dbReference type="SUPFAM" id="SSF103481">
    <property type="entry name" value="Multidrug resistance efflux transporter EmrE"/>
    <property type="match status" value="1"/>
</dbReference>
<evidence type="ECO:0000256" key="2">
    <source>
        <dbReference type="ARBA" id="ARBA00022692"/>
    </source>
</evidence>
<keyword evidence="8" id="KW-1185">Reference proteome</keyword>
<dbReference type="GO" id="GO:0015095">
    <property type="term" value="F:magnesium ion transmembrane transporter activity"/>
    <property type="evidence" value="ECO:0007669"/>
    <property type="project" value="InterPro"/>
</dbReference>
<feature type="transmembrane region" description="Helical" evidence="6">
    <location>
        <begin position="219"/>
        <end position="239"/>
    </location>
</feature>
<comment type="subcellular location">
    <subcellularLocation>
        <location evidence="1">Membrane</location>
        <topology evidence="1">Multi-pass membrane protein</topology>
    </subcellularLocation>
</comment>
<dbReference type="OrthoDB" id="6428174at2759"/>
<dbReference type="Proteomes" id="UP000319731">
    <property type="component" value="Unassembled WGS sequence"/>
</dbReference>
<evidence type="ECO:0000256" key="1">
    <source>
        <dbReference type="ARBA" id="ARBA00004141"/>
    </source>
</evidence>
<evidence type="ECO:0000256" key="3">
    <source>
        <dbReference type="ARBA" id="ARBA00022989"/>
    </source>
</evidence>
<protein>
    <recommendedName>
        <fullName evidence="9">Magnesium transporter NIPA</fullName>
    </recommendedName>
</protein>
<dbReference type="PANTHER" id="PTHR12570:SF92">
    <property type="entry name" value="SPICHTHYIN, ISOFORM B"/>
    <property type="match status" value="1"/>
</dbReference>
<feature type="region of interest" description="Disordered" evidence="5">
    <location>
        <begin position="495"/>
        <end position="523"/>
    </location>
</feature>
<dbReference type="Pfam" id="PF05653">
    <property type="entry name" value="Mg_trans_NIPA"/>
    <property type="match status" value="1"/>
</dbReference>
<evidence type="ECO:0008006" key="9">
    <source>
        <dbReference type="Google" id="ProtNLM"/>
    </source>
</evidence>
<evidence type="ECO:0000256" key="6">
    <source>
        <dbReference type="SAM" id="Phobius"/>
    </source>
</evidence>
<feature type="transmembrane region" description="Helical" evidence="6">
    <location>
        <begin position="146"/>
        <end position="168"/>
    </location>
</feature>
<gene>
    <name evidence="7" type="ORF">SmJEL517_g00433</name>
</gene>
<evidence type="ECO:0000313" key="7">
    <source>
        <dbReference type="EMBL" id="TPX37622.1"/>
    </source>
</evidence>
<feature type="compositionally biased region" description="Acidic residues" evidence="5">
    <location>
        <begin position="511"/>
        <end position="523"/>
    </location>
</feature>
<feature type="transmembrane region" description="Helical" evidence="6">
    <location>
        <begin position="82"/>
        <end position="104"/>
    </location>
</feature>
<dbReference type="InterPro" id="IPR037185">
    <property type="entry name" value="EmrE-like"/>
</dbReference>
<accession>A0A507CDC8</accession>
<evidence type="ECO:0000313" key="8">
    <source>
        <dbReference type="Proteomes" id="UP000319731"/>
    </source>
</evidence>
<proteinExistence type="predicted"/>
<evidence type="ECO:0000256" key="5">
    <source>
        <dbReference type="SAM" id="MobiDB-lite"/>
    </source>
</evidence>
<keyword evidence="2 6" id="KW-0812">Transmembrane</keyword>
<feature type="transmembrane region" description="Helical" evidence="6">
    <location>
        <begin position="6"/>
        <end position="25"/>
    </location>
</feature>
<reference evidence="7 8" key="1">
    <citation type="journal article" date="2019" name="Sci. Rep.">
        <title>Comparative genomics of chytrid fungi reveal insights into the obligate biotrophic and pathogenic lifestyle of Synchytrium endobioticum.</title>
        <authorList>
            <person name="van de Vossenberg B.T.L.H."/>
            <person name="Warris S."/>
            <person name="Nguyen H.D.T."/>
            <person name="van Gent-Pelzer M.P.E."/>
            <person name="Joly D.L."/>
            <person name="van de Geest H.C."/>
            <person name="Bonants P.J.M."/>
            <person name="Smith D.S."/>
            <person name="Levesque C.A."/>
            <person name="van der Lee T.A.J."/>
        </authorList>
    </citation>
    <scope>NUCLEOTIDE SEQUENCE [LARGE SCALE GENOMIC DNA]</scope>
    <source>
        <strain evidence="7 8">JEL517</strain>
    </source>
</reference>
<dbReference type="AlphaFoldDB" id="A0A507CDC8"/>
<evidence type="ECO:0000256" key="4">
    <source>
        <dbReference type="ARBA" id="ARBA00023136"/>
    </source>
</evidence>
<comment type="caution">
    <text evidence="7">The sequence shown here is derived from an EMBL/GenBank/DDBJ whole genome shotgun (WGS) entry which is preliminary data.</text>
</comment>
<feature type="transmembrane region" description="Helical" evidence="6">
    <location>
        <begin position="116"/>
        <end position="134"/>
    </location>
</feature>
<sequence>MDWEKAAGISLALASGFFIGTSLIFQKKGLIDTKARERRSDSGSTHKSKEHAYLQNATWWIGMLLMVLGELSNFLAYAFVPAILVTPLGALSVVVSAVLSNVFLKEKLNFSGKVGCAQCVLGAIIIVLHAPATTTTSTLAEFFTLVFHPIFIAYGSICFVGLVVLILYAGPRWGHRQPMVYISVCSIVGSFLVLAAQGVGSSTVYSVSHWQDDNQLKIWGFYPLLVFVAVTAVMQVHFLNRALGQFTAAVVTPVYYVSFSTATMVSSAILYQGFPVGSALNAISIVAGFLTIVLGVALLFQYSVKLRRLAVKGDARHHHTPSFAAAQVQATLESTHDRLDLSMSLSRDALLRRASERTVAPTSAVSEAPSLWQSVLKSEHTRSISTQGAQNGQASSSRVIPENHGLNIMPTWLYQKTEGPPPGKPLASVAAPEEARSKKTFGWLSTSSHKEVLHTRSMDDEKQQPMVQINPTPAWFSGRNHKNAVVNAVFKHSNGDAAKQRLQGNDNDSIQVEDEDEIDEDDD</sequence>
<dbReference type="EMBL" id="QEAO01000002">
    <property type="protein sequence ID" value="TPX37622.1"/>
    <property type="molecule type" value="Genomic_DNA"/>
</dbReference>
<dbReference type="PANTHER" id="PTHR12570">
    <property type="match status" value="1"/>
</dbReference>
<feature type="transmembrane region" description="Helical" evidence="6">
    <location>
        <begin position="180"/>
        <end position="199"/>
    </location>
</feature>
<dbReference type="InterPro" id="IPR008521">
    <property type="entry name" value="Mg_trans_NIPA"/>
</dbReference>
<dbReference type="RefSeq" id="XP_031027533.1">
    <property type="nucleotide sequence ID" value="XM_031166362.1"/>
</dbReference>
<feature type="transmembrane region" description="Helical" evidence="6">
    <location>
        <begin position="246"/>
        <end position="270"/>
    </location>
</feature>
<dbReference type="GO" id="GO:0016020">
    <property type="term" value="C:membrane"/>
    <property type="evidence" value="ECO:0007669"/>
    <property type="project" value="UniProtKB-SubCell"/>
</dbReference>